<name>A0A9X3N725_9ACTN</name>
<proteinExistence type="predicted"/>
<evidence type="ECO:0000313" key="2">
    <source>
        <dbReference type="Proteomes" id="UP001147653"/>
    </source>
</evidence>
<gene>
    <name evidence="1" type="ORF">OJ997_11610</name>
</gene>
<evidence type="ECO:0000313" key="1">
    <source>
        <dbReference type="EMBL" id="MDA0180943.1"/>
    </source>
</evidence>
<dbReference type="AlphaFoldDB" id="A0A9X3N725"/>
<dbReference type="Proteomes" id="UP001147653">
    <property type="component" value="Unassembled WGS sequence"/>
</dbReference>
<accession>A0A9X3N725</accession>
<keyword evidence="2" id="KW-1185">Reference proteome</keyword>
<dbReference type="EMBL" id="JAPDDP010000017">
    <property type="protein sequence ID" value="MDA0180943.1"/>
    <property type="molecule type" value="Genomic_DNA"/>
</dbReference>
<dbReference type="RefSeq" id="WP_270025255.1">
    <property type="nucleotide sequence ID" value="NZ_JAPDDP010000017.1"/>
</dbReference>
<reference evidence="1" key="1">
    <citation type="submission" date="2022-10" db="EMBL/GenBank/DDBJ databases">
        <title>The WGS of Solirubrobacter phytolaccae KCTC 29190.</title>
        <authorList>
            <person name="Jiang Z."/>
        </authorList>
    </citation>
    <scope>NUCLEOTIDE SEQUENCE</scope>
    <source>
        <strain evidence="1">KCTC 29190</strain>
    </source>
</reference>
<protein>
    <recommendedName>
        <fullName evidence="3">Tetratricopeptide repeat protein</fullName>
    </recommendedName>
</protein>
<evidence type="ECO:0008006" key="3">
    <source>
        <dbReference type="Google" id="ProtNLM"/>
    </source>
</evidence>
<comment type="caution">
    <text evidence="1">The sequence shown here is derived from an EMBL/GenBank/DDBJ whole genome shotgun (WGS) entry which is preliminary data.</text>
</comment>
<sequence length="228" mass="24479">MSEPQTSDPVATNRHGIGLLNEGRFAEALTVFEAGLQDHPRNKIMIRRAAEARAAIEQEAAPVGSASSGGALWTDFEPAELVERALAGPGRDTSIRFCAAALRASEAIDKDRTVVTPIKHGRRFQIIGGVFTGVAPYQDKLTVAIPIALRGLIDDVVSLGGFAWDPATAVPCVQVAVPRDKLELLAGPLLEAHTQHLRLSLAAGPPEHLRSHHQGLRRYLLKHGHAAR</sequence>
<organism evidence="1 2">
    <name type="scientific">Solirubrobacter phytolaccae</name>
    <dbReference type="NCBI Taxonomy" id="1404360"/>
    <lineage>
        <taxon>Bacteria</taxon>
        <taxon>Bacillati</taxon>
        <taxon>Actinomycetota</taxon>
        <taxon>Thermoleophilia</taxon>
        <taxon>Solirubrobacterales</taxon>
        <taxon>Solirubrobacteraceae</taxon>
        <taxon>Solirubrobacter</taxon>
    </lineage>
</organism>